<dbReference type="OrthoDB" id="411372at2759"/>
<evidence type="ECO:0000259" key="6">
    <source>
        <dbReference type="PROSITE" id="PS50103"/>
    </source>
</evidence>
<evidence type="ECO:0000256" key="2">
    <source>
        <dbReference type="ARBA" id="ARBA00022771"/>
    </source>
</evidence>
<keyword evidence="1 4" id="KW-0479">Metal-binding</keyword>
<protein>
    <submittedName>
        <fullName evidence="7">Zinc finger C-x8-C-x5-C-x3-H type family protein</fullName>
    </submittedName>
</protein>
<dbReference type="STRING" id="3880.A0A072TU14"/>
<reference evidence="7 9" key="1">
    <citation type="journal article" date="2011" name="Nature">
        <title>The Medicago genome provides insight into the evolution of rhizobial symbioses.</title>
        <authorList>
            <person name="Young N.D."/>
            <person name="Debelle F."/>
            <person name="Oldroyd G.E."/>
            <person name="Geurts R."/>
            <person name="Cannon S.B."/>
            <person name="Udvardi M.K."/>
            <person name="Benedito V.A."/>
            <person name="Mayer K.F."/>
            <person name="Gouzy J."/>
            <person name="Schoof H."/>
            <person name="Van de Peer Y."/>
            <person name="Proost S."/>
            <person name="Cook D.R."/>
            <person name="Meyers B.C."/>
            <person name="Spannagl M."/>
            <person name="Cheung F."/>
            <person name="De Mita S."/>
            <person name="Krishnakumar V."/>
            <person name="Gundlach H."/>
            <person name="Zhou S."/>
            <person name="Mudge J."/>
            <person name="Bharti A.K."/>
            <person name="Murray J.D."/>
            <person name="Naoumkina M.A."/>
            <person name="Rosen B."/>
            <person name="Silverstein K.A."/>
            <person name="Tang H."/>
            <person name="Rombauts S."/>
            <person name="Zhao P.X."/>
            <person name="Zhou P."/>
            <person name="Barbe V."/>
            <person name="Bardou P."/>
            <person name="Bechner M."/>
            <person name="Bellec A."/>
            <person name="Berger A."/>
            <person name="Berges H."/>
            <person name="Bidwell S."/>
            <person name="Bisseling T."/>
            <person name="Choisne N."/>
            <person name="Couloux A."/>
            <person name="Denny R."/>
            <person name="Deshpande S."/>
            <person name="Dai X."/>
            <person name="Doyle J.J."/>
            <person name="Dudez A.M."/>
            <person name="Farmer A.D."/>
            <person name="Fouteau S."/>
            <person name="Franken C."/>
            <person name="Gibelin C."/>
            <person name="Gish J."/>
            <person name="Goldstein S."/>
            <person name="Gonzalez A.J."/>
            <person name="Green P.J."/>
            <person name="Hallab A."/>
            <person name="Hartog M."/>
            <person name="Hua A."/>
            <person name="Humphray S.J."/>
            <person name="Jeong D.H."/>
            <person name="Jing Y."/>
            <person name="Jocker A."/>
            <person name="Kenton S.M."/>
            <person name="Kim D.J."/>
            <person name="Klee K."/>
            <person name="Lai H."/>
            <person name="Lang C."/>
            <person name="Lin S."/>
            <person name="Macmil S.L."/>
            <person name="Magdelenat G."/>
            <person name="Matthews L."/>
            <person name="McCorrison J."/>
            <person name="Monaghan E.L."/>
            <person name="Mun J.H."/>
            <person name="Najar F.Z."/>
            <person name="Nicholson C."/>
            <person name="Noirot C."/>
            <person name="O'Bleness M."/>
            <person name="Paule C.R."/>
            <person name="Poulain J."/>
            <person name="Prion F."/>
            <person name="Qin B."/>
            <person name="Qu C."/>
            <person name="Retzel E.F."/>
            <person name="Riddle C."/>
            <person name="Sallet E."/>
            <person name="Samain S."/>
            <person name="Samson N."/>
            <person name="Sanders I."/>
            <person name="Saurat O."/>
            <person name="Scarpelli C."/>
            <person name="Schiex T."/>
            <person name="Segurens B."/>
            <person name="Severin A.J."/>
            <person name="Sherrier D.J."/>
            <person name="Shi R."/>
            <person name="Sims S."/>
            <person name="Singer S.R."/>
            <person name="Sinharoy S."/>
            <person name="Sterck L."/>
            <person name="Viollet A."/>
            <person name="Wang B.B."/>
            <person name="Wang K."/>
            <person name="Wang M."/>
            <person name="Wang X."/>
            <person name="Warfsmann J."/>
            <person name="Weissenbach J."/>
            <person name="White D.D."/>
            <person name="White J.D."/>
            <person name="Wiley G.B."/>
            <person name="Wincker P."/>
            <person name="Xing Y."/>
            <person name="Yang L."/>
            <person name="Yao Z."/>
            <person name="Ying F."/>
            <person name="Zhai J."/>
            <person name="Zhou L."/>
            <person name="Zuber A."/>
            <person name="Denarie J."/>
            <person name="Dixon R.A."/>
            <person name="May G.D."/>
            <person name="Schwartz D.C."/>
            <person name="Rogers J."/>
            <person name="Quetier F."/>
            <person name="Town C.D."/>
            <person name="Roe B.A."/>
        </authorList>
    </citation>
    <scope>NUCLEOTIDE SEQUENCE [LARGE SCALE GENOMIC DNA]</scope>
    <source>
        <strain evidence="7">A17</strain>
        <strain evidence="8 9">cv. Jemalong A17</strain>
    </source>
</reference>
<evidence type="ECO:0000256" key="4">
    <source>
        <dbReference type="PROSITE-ProRule" id="PRU00723"/>
    </source>
</evidence>
<feature type="region of interest" description="Disordered" evidence="5">
    <location>
        <begin position="160"/>
        <end position="189"/>
    </location>
</feature>
<feature type="domain" description="C3H1-type" evidence="6">
    <location>
        <begin position="257"/>
        <end position="283"/>
    </location>
</feature>
<feature type="compositionally biased region" description="Basic and acidic residues" evidence="5">
    <location>
        <begin position="653"/>
        <end position="662"/>
    </location>
</feature>
<keyword evidence="3 4" id="KW-0862">Zinc</keyword>
<feature type="region of interest" description="Disordered" evidence="5">
    <location>
        <begin position="653"/>
        <end position="696"/>
    </location>
</feature>
<evidence type="ECO:0000313" key="7">
    <source>
        <dbReference type="EMBL" id="KEH20897.1"/>
    </source>
</evidence>
<organism evidence="7 9">
    <name type="scientific">Medicago truncatula</name>
    <name type="common">Barrel medic</name>
    <name type="synonym">Medicago tribuloides</name>
    <dbReference type="NCBI Taxonomy" id="3880"/>
    <lineage>
        <taxon>Eukaryota</taxon>
        <taxon>Viridiplantae</taxon>
        <taxon>Streptophyta</taxon>
        <taxon>Embryophyta</taxon>
        <taxon>Tracheophyta</taxon>
        <taxon>Spermatophyta</taxon>
        <taxon>Magnoliopsida</taxon>
        <taxon>eudicotyledons</taxon>
        <taxon>Gunneridae</taxon>
        <taxon>Pentapetalae</taxon>
        <taxon>rosids</taxon>
        <taxon>fabids</taxon>
        <taxon>Fabales</taxon>
        <taxon>Fabaceae</taxon>
        <taxon>Papilionoideae</taxon>
        <taxon>50 kb inversion clade</taxon>
        <taxon>NPAAA clade</taxon>
        <taxon>Hologalegina</taxon>
        <taxon>IRL clade</taxon>
        <taxon>Trifolieae</taxon>
        <taxon>Medicago</taxon>
    </lineage>
</organism>
<dbReference type="PANTHER" id="PTHR36886:SF8">
    <property type="entry name" value="ZINC FINGER CCCH DOMAIN-CONTAINING PROTEIN 38"/>
    <property type="match status" value="1"/>
</dbReference>
<feature type="region of interest" description="Disordered" evidence="5">
    <location>
        <begin position="284"/>
        <end position="329"/>
    </location>
</feature>
<dbReference type="Pfam" id="PF18044">
    <property type="entry name" value="zf-CCCH_4"/>
    <property type="match status" value="1"/>
</dbReference>
<dbReference type="SUPFAM" id="SSF90229">
    <property type="entry name" value="CCCH zinc finger"/>
    <property type="match status" value="2"/>
</dbReference>
<feature type="compositionally biased region" description="Basic and acidic residues" evidence="5">
    <location>
        <begin position="319"/>
        <end position="329"/>
    </location>
</feature>
<evidence type="ECO:0000256" key="1">
    <source>
        <dbReference type="ARBA" id="ARBA00022723"/>
    </source>
</evidence>
<accession>A0A072TU14</accession>
<dbReference type="InterPro" id="IPR036855">
    <property type="entry name" value="Znf_CCCH_sf"/>
</dbReference>
<feature type="compositionally biased region" description="Polar residues" evidence="5">
    <location>
        <begin position="663"/>
        <end position="674"/>
    </location>
</feature>
<feature type="zinc finger region" description="C3H1-type" evidence="4">
    <location>
        <begin position="192"/>
        <end position="219"/>
    </location>
</feature>
<dbReference type="InterPro" id="IPR052650">
    <property type="entry name" value="Zinc_finger_CCCH"/>
</dbReference>
<keyword evidence="9" id="KW-1185">Reference proteome</keyword>
<evidence type="ECO:0000256" key="5">
    <source>
        <dbReference type="SAM" id="MobiDB-lite"/>
    </source>
</evidence>
<feature type="region of interest" description="Disordered" evidence="5">
    <location>
        <begin position="1"/>
        <end position="80"/>
    </location>
</feature>
<feature type="compositionally biased region" description="Basic and acidic residues" evidence="5">
    <location>
        <begin position="123"/>
        <end position="134"/>
    </location>
</feature>
<dbReference type="PROSITE" id="PS50103">
    <property type="entry name" value="ZF_C3H1"/>
    <property type="match status" value="3"/>
</dbReference>
<dbReference type="AlphaFoldDB" id="A0A072TU14"/>
<feature type="region of interest" description="Disordered" evidence="5">
    <location>
        <begin position="93"/>
        <end position="139"/>
    </location>
</feature>
<dbReference type="InterPro" id="IPR000571">
    <property type="entry name" value="Znf_CCCH"/>
</dbReference>
<proteinExistence type="predicted"/>
<dbReference type="Gene3D" id="3.30.1370.210">
    <property type="match status" value="1"/>
</dbReference>
<feature type="compositionally biased region" description="Basic and acidic residues" evidence="5">
    <location>
        <begin position="93"/>
        <end position="106"/>
    </location>
</feature>
<evidence type="ECO:0000313" key="9">
    <source>
        <dbReference type="Proteomes" id="UP000002051"/>
    </source>
</evidence>
<feature type="domain" description="C3H1-type" evidence="6">
    <location>
        <begin position="133"/>
        <end position="160"/>
    </location>
</feature>
<feature type="compositionally biased region" description="Basic and acidic residues" evidence="5">
    <location>
        <begin position="160"/>
        <end position="177"/>
    </location>
</feature>
<gene>
    <name evidence="8" type="primary">11438536</name>
    <name evidence="7" type="ordered locus">MTR_8g093480</name>
</gene>
<feature type="zinc finger region" description="C3H1-type" evidence="4">
    <location>
        <begin position="257"/>
        <end position="283"/>
    </location>
</feature>
<reference evidence="7 9" key="2">
    <citation type="journal article" date="2014" name="BMC Genomics">
        <title>An improved genome release (version Mt4.0) for the model legume Medicago truncatula.</title>
        <authorList>
            <person name="Tang H."/>
            <person name="Krishnakumar V."/>
            <person name="Bidwell S."/>
            <person name="Rosen B."/>
            <person name="Chan A."/>
            <person name="Zhou S."/>
            <person name="Gentzbittel L."/>
            <person name="Childs K.L."/>
            <person name="Yandell M."/>
            <person name="Gundlach H."/>
            <person name="Mayer K.F."/>
            <person name="Schwartz D.C."/>
            <person name="Town C.D."/>
        </authorList>
    </citation>
    <scope>GENOME REANNOTATION</scope>
    <source>
        <strain evidence="7">A17</strain>
        <strain evidence="8 9">cv. Jemalong A17</strain>
    </source>
</reference>
<feature type="domain" description="C3H1-type" evidence="6">
    <location>
        <begin position="192"/>
        <end position="219"/>
    </location>
</feature>
<feature type="zinc finger region" description="C3H1-type" evidence="4">
    <location>
        <begin position="133"/>
        <end position="160"/>
    </location>
</feature>
<sequence>MSGGSRKLSSNRDSRDEPEFPPESVTKSNSSRYLERNDTLKPRMRFSRKEPFSGVRGSNKDDEDYQVLDATFAKDTDGSYNMKMSPGFEEWKNREHSQYAKNDYGRSRRSRSRSPPHGFSHSSVDDRNRTRDGRSAQPCRDFAVGNCRRGSHCHFLHHDKQSYEDSRESRHRPDGRRYSNPRENGDYSLTNRRSNEACIYFAKGRCRMGESCKYVHHDNSDGFDKILADESSSEREIDRRHIEQSFKQGDQHYPNHSSNTPCKFFALGNCRNGKDCRFSHDRQAFTSPGLRDDRSRSNQGEDQVLNRPKLSNSVAPNGRLRDDRCGSDGRMADVDKVWDGPMQTDLVAVSGTVNLVEDNKNGIIGAPEPGLMAWPMNDGSGHSLDRNRMHDESPFSIDKKEANCRTAENAFDNILNSQSVGGGMWPGDEQMSPDWNYGPRSSNHIKDEHMQNKQQVAPGQGLNQNAQNITASHLVGQSQATVAIVPPRARIIEGIQNQKLSTEKNYIVESNIMNASQSQISSGYTPTQNGVSKEQLAQLSCLSASLAHILGTGQQLPQVHSTLKPCDAKATLFGSKIEGSANPVSMTFIKPDPAIGLKQYDPLFDSMEPMNISANGAPPTFSPSIKIPKNAVEIPPLLSNIGQNCDDSLKKETNKMVAEEKPISQSENNITEENSPMGDMDQNDGPDEAKKTKDAKGSRAFKSSLVELIKEILKPTWKDGKITKEDYKTIVKKVTDKVTGTVQRVHIPQTREKIERYLSVSKPKVNKLIQVSGGFLTDFRHMYEGFKILSPI</sequence>
<name>A0A072TU14_MEDTR</name>
<evidence type="ECO:0000313" key="8">
    <source>
        <dbReference type="EnsemblPlants" id="KEH20897"/>
    </source>
</evidence>
<evidence type="ECO:0000256" key="3">
    <source>
        <dbReference type="ARBA" id="ARBA00022833"/>
    </source>
</evidence>
<feature type="compositionally biased region" description="Basic and acidic residues" evidence="5">
    <location>
        <begin position="687"/>
        <end position="696"/>
    </location>
</feature>
<dbReference type="ExpressionAtlas" id="A0A072TU14">
    <property type="expression patterns" value="differential"/>
</dbReference>
<dbReference type="PANTHER" id="PTHR36886">
    <property type="entry name" value="PROTEIN FRIGIDA-ESSENTIAL 1"/>
    <property type="match status" value="1"/>
</dbReference>
<dbReference type="GO" id="GO:0008270">
    <property type="term" value="F:zinc ion binding"/>
    <property type="evidence" value="ECO:0007669"/>
    <property type="project" value="UniProtKB-KW"/>
</dbReference>
<dbReference type="Proteomes" id="UP000002051">
    <property type="component" value="Chromosome 8"/>
</dbReference>
<dbReference type="EnsemblPlants" id="KEH20897">
    <property type="protein sequence ID" value="KEH20897"/>
    <property type="gene ID" value="MTR_8g093480"/>
</dbReference>
<reference evidence="8" key="3">
    <citation type="submission" date="2015-04" db="UniProtKB">
        <authorList>
            <consortium name="EnsemblPlants"/>
        </authorList>
    </citation>
    <scope>IDENTIFICATION</scope>
    <source>
        <strain evidence="8">cv. Jemalong A17</strain>
    </source>
</reference>
<dbReference type="EMBL" id="CM001224">
    <property type="protein sequence ID" value="KEH20897.1"/>
    <property type="molecule type" value="Genomic_DNA"/>
</dbReference>
<feature type="compositionally biased region" description="Basic and acidic residues" evidence="5">
    <location>
        <begin position="33"/>
        <end position="51"/>
    </location>
</feature>
<keyword evidence="2 4" id="KW-0863">Zinc-finger</keyword>
<dbReference type="InterPro" id="IPR041367">
    <property type="entry name" value="Znf-CCCH_4"/>
</dbReference>
<dbReference type="SMART" id="SM00356">
    <property type="entry name" value="ZnF_C3H1"/>
    <property type="match status" value="3"/>
</dbReference>
<dbReference type="Gene3D" id="2.30.30.1190">
    <property type="match status" value="1"/>
</dbReference>
<dbReference type="Pfam" id="PF14608">
    <property type="entry name" value="zf-CCCH_2"/>
    <property type="match status" value="2"/>
</dbReference>